<evidence type="ECO:0000256" key="1">
    <source>
        <dbReference type="SAM" id="MobiDB-lite"/>
    </source>
</evidence>
<dbReference type="EMBL" id="HACG01018170">
    <property type="protein sequence ID" value="CEK65035.1"/>
    <property type="molecule type" value="Transcribed_RNA"/>
</dbReference>
<feature type="compositionally biased region" description="Basic residues" evidence="1">
    <location>
        <begin position="53"/>
        <end position="65"/>
    </location>
</feature>
<feature type="compositionally biased region" description="Polar residues" evidence="1">
    <location>
        <begin position="37"/>
        <end position="51"/>
    </location>
</feature>
<organism evidence="2">
    <name type="scientific">Arion vulgaris</name>
    <dbReference type="NCBI Taxonomy" id="1028688"/>
    <lineage>
        <taxon>Eukaryota</taxon>
        <taxon>Metazoa</taxon>
        <taxon>Spiralia</taxon>
        <taxon>Lophotrochozoa</taxon>
        <taxon>Mollusca</taxon>
        <taxon>Gastropoda</taxon>
        <taxon>Heterobranchia</taxon>
        <taxon>Euthyneura</taxon>
        <taxon>Panpulmonata</taxon>
        <taxon>Eupulmonata</taxon>
        <taxon>Stylommatophora</taxon>
        <taxon>Helicina</taxon>
        <taxon>Arionoidea</taxon>
        <taxon>Arionidae</taxon>
        <taxon>Arion</taxon>
    </lineage>
</organism>
<dbReference type="AlphaFoldDB" id="A0A0B6ZBE1"/>
<protein>
    <submittedName>
        <fullName evidence="2">Uncharacterized protein</fullName>
    </submittedName>
</protein>
<name>A0A0B6ZBE1_9EUPU</name>
<proteinExistence type="predicted"/>
<feature type="non-terminal residue" evidence="2">
    <location>
        <position position="98"/>
    </location>
</feature>
<sequence length="98" mass="10892">ANKTEIVQANSLADDTDHYSRNQHSLGYVKKSDRTNVDSGTLTEHSNSSKVVSIHKKNTRSRTKKMSCVTAGKEEDRTAELDEKDVSENVNSQTILPD</sequence>
<feature type="region of interest" description="Disordered" evidence="1">
    <location>
        <begin position="33"/>
        <end position="98"/>
    </location>
</feature>
<feature type="compositionally biased region" description="Polar residues" evidence="1">
    <location>
        <begin position="88"/>
        <end position="98"/>
    </location>
</feature>
<feature type="compositionally biased region" description="Basic and acidic residues" evidence="1">
    <location>
        <begin position="72"/>
        <end position="87"/>
    </location>
</feature>
<feature type="compositionally biased region" description="Polar residues" evidence="1">
    <location>
        <begin position="1"/>
        <end position="13"/>
    </location>
</feature>
<feature type="non-terminal residue" evidence="2">
    <location>
        <position position="1"/>
    </location>
</feature>
<gene>
    <name evidence="2" type="primary">ORF53685</name>
</gene>
<evidence type="ECO:0000313" key="2">
    <source>
        <dbReference type="EMBL" id="CEK65035.1"/>
    </source>
</evidence>
<feature type="region of interest" description="Disordered" evidence="1">
    <location>
        <begin position="1"/>
        <end position="21"/>
    </location>
</feature>
<reference evidence="2" key="1">
    <citation type="submission" date="2014-12" db="EMBL/GenBank/DDBJ databases">
        <title>Insight into the proteome of Arion vulgaris.</title>
        <authorList>
            <person name="Aradska J."/>
            <person name="Bulat T."/>
            <person name="Smidak R."/>
            <person name="Sarate P."/>
            <person name="Gangsoo J."/>
            <person name="Sialana F."/>
            <person name="Bilban M."/>
            <person name="Lubec G."/>
        </authorList>
    </citation>
    <scope>NUCLEOTIDE SEQUENCE</scope>
    <source>
        <tissue evidence="2">Skin</tissue>
    </source>
</reference>
<accession>A0A0B6ZBE1</accession>